<feature type="transmembrane region" description="Helical" evidence="7">
    <location>
        <begin position="519"/>
        <end position="541"/>
    </location>
</feature>
<evidence type="ECO:0000256" key="5">
    <source>
        <dbReference type="ARBA" id="ARBA00022989"/>
    </source>
</evidence>
<gene>
    <name evidence="9" type="ORF">ESZ91_07760</name>
</gene>
<dbReference type="SUPFAM" id="SSF50998">
    <property type="entry name" value="Quinoprotein alcohol dehydrogenase-like"/>
    <property type="match status" value="1"/>
</dbReference>
<organism evidence="9 10">
    <name type="scientific">Candidatus Borkfalkia ceftriaxoniphila</name>
    <dbReference type="NCBI Taxonomy" id="2508949"/>
    <lineage>
        <taxon>Bacteria</taxon>
        <taxon>Bacillati</taxon>
        <taxon>Bacillota</taxon>
        <taxon>Clostridia</taxon>
        <taxon>Christensenellales</taxon>
        <taxon>Christensenellaceae</taxon>
        <taxon>Candidatus Borkfalkia</taxon>
    </lineage>
</organism>
<dbReference type="InterPro" id="IPR015943">
    <property type="entry name" value="WD40/YVTN_repeat-like_dom_sf"/>
</dbReference>
<feature type="domain" description="ABC transmembrane type-1" evidence="8">
    <location>
        <begin position="431"/>
        <end position="641"/>
    </location>
</feature>
<dbReference type="InterPro" id="IPR035906">
    <property type="entry name" value="MetI-like_sf"/>
</dbReference>
<dbReference type="InterPro" id="IPR051393">
    <property type="entry name" value="ABC_transporter_permease"/>
</dbReference>
<dbReference type="EMBL" id="SDOZ01000002">
    <property type="protein sequence ID" value="RXZ62280.1"/>
    <property type="molecule type" value="Genomic_DNA"/>
</dbReference>
<dbReference type="SUPFAM" id="SSF161098">
    <property type="entry name" value="MetI-like"/>
    <property type="match status" value="1"/>
</dbReference>
<evidence type="ECO:0000259" key="8">
    <source>
        <dbReference type="PROSITE" id="PS50928"/>
    </source>
</evidence>
<evidence type="ECO:0000256" key="7">
    <source>
        <dbReference type="RuleBase" id="RU363032"/>
    </source>
</evidence>
<evidence type="ECO:0000256" key="4">
    <source>
        <dbReference type="ARBA" id="ARBA00022692"/>
    </source>
</evidence>
<dbReference type="PANTHER" id="PTHR30193:SF37">
    <property type="entry name" value="INNER MEMBRANE ABC TRANSPORTER PERMEASE PROTEIN YCJO"/>
    <property type="match status" value="1"/>
</dbReference>
<dbReference type="Pfam" id="PF00528">
    <property type="entry name" value="BPD_transp_1"/>
    <property type="match status" value="1"/>
</dbReference>
<dbReference type="CDD" id="cd06261">
    <property type="entry name" value="TM_PBP2"/>
    <property type="match status" value="1"/>
</dbReference>
<dbReference type="GO" id="GO:0005886">
    <property type="term" value="C:plasma membrane"/>
    <property type="evidence" value="ECO:0007669"/>
    <property type="project" value="UniProtKB-SubCell"/>
</dbReference>
<evidence type="ECO:0000256" key="3">
    <source>
        <dbReference type="ARBA" id="ARBA00022475"/>
    </source>
</evidence>
<dbReference type="OrthoDB" id="9788108at2"/>
<dbReference type="PANTHER" id="PTHR30193">
    <property type="entry name" value="ABC TRANSPORTER PERMEASE PROTEIN"/>
    <property type="match status" value="1"/>
</dbReference>
<feature type="transmembrane region" description="Helical" evidence="7">
    <location>
        <begin position="377"/>
        <end position="402"/>
    </location>
</feature>
<comment type="similarity">
    <text evidence="7">Belongs to the binding-protein-dependent transport system permease family.</text>
</comment>
<reference evidence="9 10" key="1">
    <citation type="journal article" date="2019" name="Gut">
        <title>Antibiotics-induced monodominance of a novel gut bacterial order.</title>
        <authorList>
            <person name="Hildebrand F."/>
            <person name="Moitinho-Silva L."/>
            <person name="Blasche S."/>
            <person name="Jahn M.T."/>
            <person name="Gossmann T.I."/>
            <person name="Heuerta-Cepas J."/>
            <person name="Hercog R."/>
            <person name="Luetge M."/>
            <person name="Bahram M."/>
            <person name="Pryszlak A."/>
            <person name="Alves R.J."/>
            <person name="Waszak S.M."/>
            <person name="Zhu A."/>
            <person name="Ye L."/>
            <person name="Costea P.I."/>
            <person name="Aalvink S."/>
            <person name="Belzer C."/>
            <person name="Forslund S.K."/>
            <person name="Sunagawa S."/>
            <person name="Hentschel U."/>
            <person name="Merten C."/>
            <person name="Patil K.R."/>
            <person name="Benes V."/>
            <person name="Bork P."/>
        </authorList>
    </citation>
    <scope>NUCLEOTIDE SEQUENCE [LARGE SCALE GENOMIC DNA]</scope>
    <source>
        <strain evidence="9 10">HDS1380</strain>
    </source>
</reference>
<evidence type="ECO:0000313" key="9">
    <source>
        <dbReference type="EMBL" id="RXZ62280.1"/>
    </source>
</evidence>
<accession>A0A4Q2KEF2</accession>
<comment type="caution">
    <text evidence="9">The sequence shown here is derived from an EMBL/GenBank/DDBJ whole genome shotgun (WGS) entry which is preliminary data.</text>
</comment>
<dbReference type="AlphaFoldDB" id="A0A4Q2KEF2"/>
<comment type="subcellular location">
    <subcellularLocation>
        <location evidence="1 7">Cell membrane</location>
        <topology evidence="1 7">Multi-pass membrane protein</topology>
    </subcellularLocation>
</comment>
<keyword evidence="6 7" id="KW-0472">Membrane</keyword>
<dbReference type="InterPro" id="IPR011047">
    <property type="entry name" value="Quinoprotein_ADH-like_sf"/>
</dbReference>
<feature type="transmembrane region" description="Helical" evidence="7">
    <location>
        <begin position="434"/>
        <end position="459"/>
    </location>
</feature>
<keyword evidence="4 7" id="KW-0812">Transmembrane</keyword>
<sequence length="651" mass="71036">MSGWKKQTILFGAAIFAFALFLAFTISGFVLSSKTSGFSLPEKNMKVISVQSEDDVSYISTDDLRLVCANGSEIQWEAALADRTSDVVVTSEYVVAGYVSERKVDVFDKENGEKLNTLEIPYPVLSLDADDANVYVAAKKGGLKGSEIYHFTDYAQEKEGVSLSLSNVIGDVKIHPQSKVLYGVSTDYNIFTFENASGALVSERFASVPYEPLALGFSGGELIVADTTGYINVFSGNSLERSVNTGMTLCAFAANDTSETVVAANVSGKAAIVNVNTGKVTKISAPTEVQSISVSDSGVIVLSEYRGFRTQFYDIDRIGTLLFFGWAKYVGLALTVLSIPVAVAGWFAVGDKRRVTLQKGLRRLKVGFRKSWKSYTFILPTFVLLGLFMYVPAVWGLILSFFDYVPGVYTRPVGFANFVAVLKDPFFTGGIGNMLIFLVTDLIKALVPAVLIAELILALNSKKAQYWVRVLIYIPGILPGVAVLLIWTKGIYGDMGLLNSIVELFGGRGTDWLGNDKTALMSLVMIGLPWVGQYILFYGALMSVPESYKESAKLDGCSWLKSILYIDFPMIRPQLKYVFIITFITSIQDFGRVYMTTGQTSATNIPALQMYMTLNSGSGYGRAAAMGMLLFIIVFGATLVNLKAQKTESSF</sequence>
<keyword evidence="5 7" id="KW-1133">Transmembrane helix</keyword>
<dbReference type="RefSeq" id="WP_129225835.1">
    <property type="nucleotide sequence ID" value="NZ_SDOZ01000002.1"/>
</dbReference>
<dbReference type="Gene3D" id="1.10.3720.10">
    <property type="entry name" value="MetI-like"/>
    <property type="match status" value="1"/>
</dbReference>
<feature type="transmembrane region" description="Helical" evidence="7">
    <location>
        <begin position="466"/>
        <end position="487"/>
    </location>
</feature>
<evidence type="ECO:0000313" key="10">
    <source>
        <dbReference type="Proteomes" id="UP000291269"/>
    </source>
</evidence>
<keyword evidence="10" id="KW-1185">Reference proteome</keyword>
<feature type="transmembrane region" description="Helical" evidence="7">
    <location>
        <begin position="326"/>
        <end position="349"/>
    </location>
</feature>
<dbReference type="Proteomes" id="UP000291269">
    <property type="component" value="Unassembled WGS sequence"/>
</dbReference>
<feature type="transmembrane region" description="Helical" evidence="7">
    <location>
        <begin position="620"/>
        <end position="642"/>
    </location>
</feature>
<dbReference type="PROSITE" id="PS50928">
    <property type="entry name" value="ABC_TM1"/>
    <property type="match status" value="1"/>
</dbReference>
<protein>
    <submittedName>
        <fullName evidence="9">Sugar ABC transporter permease</fullName>
    </submittedName>
</protein>
<evidence type="ECO:0000256" key="6">
    <source>
        <dbReference type="ARBA" id="ARBA00023136"/>
    </source>
</evidence>
<dbReference type="Gene3D" id="2.130.10.10">
    <property type="entry name" value="YVTN repeat-like/Quinoprotein amine dehydrogenase"/>
    <property type="match status" value="1"/>
</dbReference>
<keyword evidence="3" id="KW-1003">Cell membrane</keyword>
<dbReference type="GO" id="GO:0055085">
    <property type="term" value="P:transmembrane transport"/>
    <property type="evidence" value="ECO:0007669"/>
    <property type="project" value="InterPro"/>
</dbReference>
<evidence type="ECO:0000256" key="1">
    <source>
        <dbReference type="ARBA" id="ARBA00004651"/>
    </source>
</evidence>
<name>A0A4Q2KEF2_9FIRM</name>
<keyword evidence="2 7" id="KW-0813">Transport</keyword>
<evidence type="ECO:0000256" key="2">
    <source>
        <dbReference type="ARBA" id="ARBA00022448"/>
    </source>
</evidence>
<dbReference type="InterPro" id="IPR000515">
    <property type="entry name" value="MetI-like"/>
</dbReference>
<proteinExistence type="inferred from homology"/>